<keyword evidence="2" id="KW-1185">Reference proteome</keyword>
<evidence type="ECO:0000313" key="2">
    <source>
        <dbReference type="Proteomes" id="UP001152795"/>
    </source>
</evidence>
<dbReference type="EMBL" id="CACRXK020016062">
    <property type="protein sequence ID" value="CAB4029279.1"/>
    <property type="molecule type" value="Genomic_DNA"/>
</dbReference>
<dbReference type="Proteomes" id="UP001152795">
    <property type="component" value="Unassembled WGS sequence"/>
</dbReference>
<dbReference type="AlphaFoldDB" id="A0A6S7L9Q6"/>
<protein>
    <submittedName>
        <fullName evidence="1">Uncharacterized protein</fullName>
    </submittedName>
</protein>
<accession>A0A6S7L9Q6</accession>
<comment type="caution">
    <text evidence="1">The sequence shown here is derived from an EMBL/GenBank/DDBJ whole genome shotgun (WGS) entry which is preliminary data.</text>
</comment>
<dbReference type="Gene3D" id="3.40.50.300">
    <property type="entry name" value="P-loop containing nucleotide triphosphate hydrolases"/>
    <property type="match status" value="1"/>
</dbReference>
<organism evidence="1 2">
    <name type="scientific">Paramuricea clavata</name>
    <name type="common">Red gorgonian</name>
    <name type="synonym">Violescent sea-whip</name>
    <dbReference type="NCBI Taxonomy" id="317549"/>
    <lineage>
        <taxon>Eukaryota</taxon>
        <taxon>Metazoa</taxon>
        <taxon>Cnidaria</taxon>
        <taxon>Anthozoa</taxon>
        <taxon>Octocorallia</taxon>
        <taxon>Malacalcyonacea</taxon>
        <taxon>Plexauridae</taxon>
        <taxon>Paramuricea</taxon>
    </lineage>
</organism>
<reference evidence="1" key="1">
    <citation type="submission" date="2020-04" db="EMBL/GenBank/DDBJ databases">
        <authorList>
            <person name="Alioto T."/>
            <person name="Alioto T."/>
            <person name="Gomez Garrido J."/>
        </authorList>
    </citation>
    <scope>NUCLEOTIDE SEQUENCE</scope>
    <source>
        <strain evidence="1">A484AB</strain>
    </source>
</reference>
<proteinExistence type="predicted"/>
<name>A0A6S7L9Q6_PARCT</name>
<dbReference type="InterPro" id="IPR027417">
    <property type="entry name" value="P-loop_NTPase"/>
</dbReference>
<dbReference type="OrthoDB" id="5986179at2759"/>
<evidence type="ECO:0000313" key="1">
    <source>
        <dbReference type="EMBL" id="CAB4029279.1"/>
    </source>
</evidence>
<gene>
    <name evidence="1" type="ORF">PACLA_8A018997</name>
</gene>
<sequence>MAVKLESRRHWLKFRNFLDSNHGIKVNFSGVHMNYYSAWVYATKDDKDYIQSLNHPDLTNGDFPVTNNASLCVQSNAVDSEPTPDSEATDGRKRMSIFDIRREKGKVAQFVANQGSKAVEEALTVGWELEEAEKKLERSKLSRIEVLEKKLEEQCVEGCLGKWLAMAIDILTRNGINVTAFAGAVRVSLEKGHGKYRNIYLRGPANCCKTFLLNPLNQIYSTFHNPATTTFAWVEAEDADVIFLNDFRWSKQIIPWHDLLLMLEGQLVHLPAPKSHYSKDATLSSDLPIFCMAKEEISFVKGGVLDATETEMMRYRGNAIRHSFECPINKVNT</sequence>